<dbReference type="GeneID" id="25153021"/>
<feature type="transmembrane region" description="Helical" evidence="7">
    <location>
        <begin position="401"/>
        <end position="421"/>
    </location>
</feature>
<protein>
    <submittedName>
        <fullName evidence="9">Sodium:proton antiporter</fullName>
    </submittedName>
</protein>
<feature type="transmembrane region" description="Helical" evidence="7">
    <location>
        <begin position="151"/>
        <end position="174"/>
    </location>
</feature>
<evidence type="ECO:0000259" key="8">
    <source>
        <dbReference type="Pfam" id="PF00361"/>
    </source>
</evidence>
<feature type="domain" description="NADH:quinone oxidoreductase/Mrp antiporter transmembrane" evidence="8">
    <location>
        <begin position="117"/>
        <end position="412"/>
    </location>
</feature>
<reference evidence="9 10" key="1">
    <citation type="journal article" date="2015" name="Int. J. Syst. Evol. Microbiol.">
        <title>Thermococcus eurythermalis sp. nov., a conditional piezophilic hyperthermophilic archaeon with a wide temperature range isolated from an oil-immersed chimney in the Guaymas Basin.</title>
        <authorList>
            <person name="Zhao W."/>
            <person name="Zeng X."/>
            <person name="Xiao X."/>
        </authorList>
    </citation>
    <scope>NUCLEOTIDE SEQUENCE [LARGE SCALE GENOMIC DNA]</scope>
    <source>
        <strain evidence="9 10">A501</strain>
    </source>
</reference>
<keyword evidence="6 7" id="KW-0472">Membrane</keyword>
<dbReference type="Pfam" id="PF00361">
    <property type="entry name" value="Proton_antipo_M"/>
    <property type="match status" value="1"/>
</dbReference>
<dbReference type="PANTHER" id="PTHR42682">
    <property type="entry name" value="HYDROGENASE-4 COMPONENT F"/>
    <property type="match status" value="1"/>
</dbReference>
<feature type="transmembrane region" description="Helical" evidence="7">
    <location>
        <begin position="442"/>
        <end position="469"/>
    </location>
</feature>
<dbReference type="HOGENOM" id="CLU_007100_8_1_2"/>
<evidence type="ECO:0000313" key="10">
    <source>
        <dbReference type="Proteomes" id="UP000029980"/>
    </source>
</evidence>
<organism evidence="9 10">
    <name type="scientific">Thermococcus eurythermalis</name>
    <dbReference type="NCBI Taxonomy" id="1505907"/>
    <lineage>
        <taxon>Archaea</taxon>
        <taxon>Methanobacteriati</taxon>
        <taxon>Methanobacteriota</taxon>
        <taxon>Thermococci</taxon>
        <taxon>Thermococcales</taxon>
        <taxon>Thermococcaceae</taxon>
        <taxon>Thermococcus</taxon>
    </lineage>
</organism>
<keyword evidence="10" id="KW-1185">Reference proteome</keyword>
<feature type="transmembrane region" description="Helical" evidence="7">
    <location>
        <begin position="231"/>
        <end position="254"/>
    </location>
</feature>
<feature type="transmembrane region" description="Helical" evidence="7">
    <location>
        <begin position="29"/>
        <end position="47"/>
    </location>
</feature>
<feature type="transmembrane region" description="Helical" evidence="7">
    <location>
        <begin position="67"/>
        <end position="85"/>
    </location>
</feature>
<feature type="transmembrane region" description="Helical" evidence="7">
    <location>
        <begin position="6"/>
        <end position="22"/>
    </location>
</feature>
<feature type="transmembrane region" description="Helical" evidence="7">
    <location>
        <begin position="194"/>
        <end position="219"/>
    </location>
</feature>
<evidence type="ECO:0000256" key="1">
    <source>
        <dbReference type="ARBA" id="ARBA00004651"/>
    </source>
</evidence>
<keyword evidence="4 7" id="KW-1133">Transmembrane helix</keyword>
<dbReference type="STRING" id="1505907.TEU_06180"/>
<keyword evidence="2" id="KW-1003">Cell membrane</keyword>
<evidence type="ECO:0000256" key="7">
    <source>
        <dbReference type="SAM" id="Phobius"/>
    </source>
</evidence>
<dbReference type="EMBL" id="CP008887">
    <property type="protein sequence ID" value="AIU69947.1"/>
    <property type="molecule type" value="Genomic_DNA"/>
</dbReference>
<feature type="transmembrane region" description="Helical" evidence="7">
    <location>
        <begin position="260"/>
        <end position="279"/>
    </location>
</feature>
<evidence type="ECO:0000256" key="2">
    <source>
        <dbReference type="ARBA" id="ARBA00022475"/>
    </source>
</evidence>
<name>A0A097QTZ6_9EURY</name>
<dbReference type="OrthoDB" id="96150at2157"/>
<dbReference type="InterPro" id="IPR001750">
    <property type="entry name" value="ND/Mrp_TM"/>
</dbReference>
<keyword evidence="3 7" id="KW-0812">Transmembrane</keyword>
<feature type="transmembrane region" description="Helical" evidence="7">
    <location>
        <begin position="97"/>
        <end position="115"/>
    </location>
</feature>
<dbReference type="AlphaFoldDB" id="A0A097QTZ6"/>
<sequence>MSLYFLELALGLLFIAALVGLFTGKRVAYAFTFLSSLALFGVSIEGLKGLEGEIIPFLPTTVKIDSLSALFLFVVAFTALALSLYVPSYEVRGNVRFLTMATNMALLSAVLFLVTDNLERLTLAYELFAVFTVVMVLASETRGSRKATWRYLVLTQVFGIIPLLVVSGLAYGAVGDLHHLTFHALHENLGKLPMGPAFLVALFLSASLVRSGAFPFHVWVPRVYRSLPSPFIPVFLIGEGLGVYLLLRVAHFIIPTGEAFGYVVAFVGTVTAFATLYSFREIRLKRKFAYHSVMDVGIAYFALGSSLVLKGSFLGTVALLGALLHVLYQILYKSAFFFGLGAIEHYGEEPNICSIRKLLKGHVMAFLVSLSVFSMAGVPPLSAFVSKWLIYTASMGTTNVLLWLMVVTVAFLGIFPLASIIQVRRVNRLLCKREVEREEVPFVMRAVTGAVALVSFTVAVFPFILLPWLTGSVEGLGYPLPENPVELFFGGPSSFIALATLIATVYTGLRIGRMPTERVSELLLIFYNMGDILRFTADYFISAGKDFYLKRILPIIKVVPRHELPLIKDYDDALDYPIRHLDEAMFMPIIRAVGKLAQWGKSRNPDMNTLMSGFAIAMAVVIILLGVFA</sequence>
<dbReference type="PANTHER" id="PTHR42682:SF4">
    <property type="entry name" value="NADH-UBIQUINONE_PLASTOQUINONE"/>
    <property type="match status" value="1"/>
</dbReference>
<accession>A0A097QTZ6</accession>
<dbReference type="GO" id="GO:0005886">
    <property type="term" value="C:plasma membrane"/>
    <property type="evidence" value="ECO:0007669"/>
    <property type="project" value="UniProtKB-SubCell"/>
</dbReference>
<keyword evidence="5" id="KW-0560">Oxidoreductase</keyword>
<gene>
    <name evidence="9" type="ORF">TEU_06180</name>
</gene>
<dbReference type="KEGG" id="teu:TEU_06180"/>
<evidence type="ECO:0000256" key="5">
    <source>
        <dbReference type="ARBA" id="ARBA00023002"/>
    </source>
</evidence>
<dbReference type="InterPro" id="IPR052175">
    <property type="entry name" value="ComplexI-like_HydComp"/>
</dbReference>
<feature type="transmembrane region" description="Helical" evidence="7">
    <location>
        <begin position="121"/>
        <end position="139"/>
    </location>
</feature>
<proteinExistence type="predicted"/>
<dbReference type="Proteomes" id="UP000029980">
    <property type="component" value="Chromosome"/>
</dbReference>
<evidence type="ECO:0000313" key="9">
    <source>
        <dbReference type="EMBL" id="AIU69947.1"/>
    </source>
</evidence>
<dbReference type="RefSeq" id="WP_050002920.1">
    <property type="nucleotide sequence ID" value="NZ_CP008887.1"/>
</dbReference>
<evidence type="ECO:0000256" key="4">
    <source>
        <dbReference type="ARBA" id="ARBA00022989"/>
    </source>
</evidence>
<evidence type="ECO:0000256" key="6">
    <source>
        <dbReference type="ARBA" id="ARBA00023136"/>
    </source>
</evidence>
<feature type="transmembrane region" description="Helical" evidence="7">
    <location>
        <begin position="489"/>
        <end position="509"/>
    </location>
</feature>
<feature type="transmembrane region" description="Helical" evidence="7">
    <location>
        <begin position="609"/>
        <end position="628"/>
    </location>
</feature>
<feature type="transmembrane region" description="Helical" evidence="7">
    <location>
        <begin position="363"/>
        <end position="381"/>
    </location>
</feature>
<evidence type="ECO:0000256" key="3">
    <source>
        <dbReference type="ARBA" id="ARBA00022692"/>
    </source>
</evidence>
<comment type="subcellular location">
    <subcellularLocation>
        <location evidence="1">Cell membrane</location>
        <topology evidence="1">Multi-pass membrane protein</topology>
    </subcellularLocation>
</comment>
<dbReference type="GO" id="GO:0016491">
    <property type="term" value="F:oxidoreductase activity"/>
    <property type="evidence" value="ECO:0007669"/>
    <property type="project" value="UniProtKB-KW"/>
</dbReference>